<gene>
    <name evidence="1" type="ORF">V6x_24820</name>
</gene>
<dbReference type="EMBL" id="CP036347">
    <property type="protein sequence ID" value="QDU02775.1"/>
    <property type="molecule type" value="Genomic_DNA"/>
</dbReference>
<accession>A0A517WBY7</accession>
<protein>
    <submittedName>
        <fullName evidence="1">Uncharacterized protein</fullName>
    </submittedName>
</protein>
<name>A0A517WBY7_9PLAN</name>
<dbReference type="Proteomes" id="UP000320722">
    <property type="component" value="Chromosome"/>
</dbReference>
<sequence length="44" mass="4842">MLKSRGFGSKRIIPDKSGGFHSLRVLVGTLLLNQSIFLIDEPLS</sequence>
<evidence type="ECO:0000313" key="2">
    <source>
        <dbReference type="Proteomes" id="UP000320722"/>
    </source>
</evidence>
<evidence type="ECO:0000313" key="1">
    <source>
        <dbReference type="EMBL" id="QDU02775.1"/>
    </source>
</evidence>
<proteinExistence type="predicted"/>
<dbReference type="AlphaFoldDB" id="A0A517WBY7"/>
<organism evidence="1 2">
    <name type="scientific">Gimesia chilikensis</name>
    <dbReference type="NCBI Taxonomy" id="2605989"/>
    <lineage>
        <taxon>Bacteria</taxon>
        <taxon>Pseudomonadati</taxon>
        <taxon>Planctomycetota</taxon>
        <taxon>Planctomycetia</taxon>
        <taxon>Planctomycetales</taxon>
        <taxon>Planctomycetaceae</taxon>
        <taxon>Gimesia</taxon>
    </lineage>
</organism>
<reference evidence="1 2" key="1">
    <citation type="submission" date="2019-02" db="EMBL/GenBank/DDBJ databases">
        <title>Deep-cultivation of Planctomycetes and their phenomic and genomic characterization uncovers novel biology.</title>
        <authorList>
            <person name="Wiegand S."/>
            <person name="Jogler M."/>
            <person name="Boedeker C."/>
            <person name="Pinto D."/>
            <person name="Vollmers J."/>
            <person name="Rivas-Marin E."/>
            <person name="Kohn T."/>
            <person name="Peeters S.H."/>
            <person name="Heuer A."/>
            <person name="Rast P."/>
            <person name="Oberbeckmann S."/>
            <person name="Bunk B."/>
            <person name="Jeske O."/>
            <person name="Meyerdierks A."/>
            <person name="Storesund J.E."/>
            <person name="Kallscheuer N."/>
            <person name="Luecker S."/>
            <person name="Lage O.M."/>
            <person name="Pohl T."/>
            <person name="Merkel B.J."/>
            <person name="Hornburger P."/>
            <person name="Mueller R.-W."/>
            <person name="Bruemmer F."/>
            <person name="Labrenz M."/>
            <person name="Spormann A.M."/>
            <person name="Op den Camp H."/>
            <person name="Overmann J."/>
            <person name="Amann R."/>
            <person name="Jetten M.S.M."/>
            <person name="Mascher T."/>
            <person name="Medema M.H."/>
            <person name="Devos D.P."/>
            <person name="Kaster A.-K."/>
            <person name="Ovreas L."/>
            <person name="Rohde M."/>
            <person name="Galperin M.Y."/>
            <person name="Jogler C."/>
        </authorList>
    </citation>
    <scope>NUCLEOTIDE SEQUENCE [LARGE SCALE GENOMIC DNA]</scope>
    <source>
        <strain evidence="1 2">V6</strain>
    </source>
</reference>